<proteinExistence type="predicted"/>
<feature type="region of interest" description="Disordered" evidence="1">
    <location>
        <begin position="1"/>
        <end position="121"/>
    </location>
</feature>
<protein>
    <submittedName>
        <fullName evidence="2">Uncharacterized protein</fullName>
    </submittedName>
</protein>
<accession>A0A0A0LD77</accession>
<feature type="compositionally biased region" description="Low complexity" evidence="1">
    <location>
        <begin position="18"/>
        <end position="32"/>
    </location>
</feature>
<dbReference type="EMBL" id="CM002924">
    <property type="protein sequence ID" value="KGN59753.1"/>
    <property type="molecule type" value="Genomic_DNA"/>
</dbReference>
<reference evidence="2 3" key="4">
    <citation type="journal article" date="2011" name="BMC Genomics">
        <title>RNA-Seq improves annotation of protein-coding genes in the cucumber genome.</title>
        <authorList>
            <person name="Li Z."/>
            <person name="Zhang Z."/>
            <person name="Yan P."/>
            <person name="Huang S."/>
            <person name="Fei Z."/>
            <person name="Lin K."/>
        </authorList>
    </citation>
    <scope>NUCLEOTIDE SEQUENCE [LARGE SCALE GENOMIC DNA]</scope>
    <source>
        <strain evidence="3">cv. 9930</strain>
    </source>
</reference>
<dbReference type="Proteomes" id="UP000029981">
    <property type="component" value="Chromosome 3"/>
</dbReference>
<keyword evidence="3" id="KW-1185">Reference proteome</keyword>
<reference evidence="2 3" key="1">
    <citation type="journal article" date="2009" name="Nat. Genet.">
        <title>The genome of the cucumber, Cucumis sativus L.</title>
        <authorList>
            <person name="Huang S."/>
            <person name="Li R."/>
            <person name="Zhang Z."/>
            <person name="Li L."/>
            <person name="Gu X."/>
            <person name="Fan W."/>
            <person name="Lucas W.J."/>
            <person name="Wang X."/>
            <person name="Xie B."/>
            <person name="Ni P."/>
            <person name="Ren Y."/>
            <person name="Zhu H."/>
            <person name="Li J."/>
            <person name="Lin K."/>
            <person name="Jin W."/>
            <person name="Fei Z."/>
            <person name="Li G."/>
            <person name="Staub J."/>
            <person name="Kilian A."/>
            <person name="van der Vossen E.A."/>
            <person name="Wu Y."/>
            <person name="Guo J."/>
            <person name="He J."/>
            <person name="Jia Z."/>
            <person name="Ren Y."/>
            <person name="Tian G."/>
            <person name="Lu Y."/>
            <person name="Ruan J."/>
            <person name="Qian W."/>
            <person name="Wang M."/>
            <person name="Huang Q."/>
            <person name="Li B."/>
            <person name="Xuan Z."/>
            <person name="Cao J."/>
            <person name="Asan"/>
            <person name="Wu Z."/>
            <person name="Zhang J."/>
            <person name="Cai Q."/>
            <person name="Bai Y."/>
            <person name="Zhao B."/>
            <person name="Han Y."/>
            <person name="Li Y."/>
            <person name="Li X."/>
            <person name="Wang S."/>
            <person name="Shi Q."/>
            <person name="Liu S."/>
            <person name="Cho W.K."/>
            <person name="Kim J.Y."/>
            <person name="Xu Y."/>
            <person name="Heller-Uszynska K."/>
            <person name="Miao H."/>
            <person name="Cheng Z."/>
            <person name="Zhang S."/>
            <person name="Wu J."/>
            <person name="Yang Y."/>
            <person name="Kang H."/>
            <person name="Li M."/>
            <person name="Liang H."/>
            <person name="Ren X."/>
            <person name="Shi Z."/>
            <person name="Wen M."/>
            <person name="Jian M."/>
            <person name="Yang H."/>
            <person name="Zhang G."/>
            <person name="Yang Z."/>
            <person name="Chen R."/>
            <person name="Liu S."/>
            <person name="Li J."/>
            <person name="Ma L."/>
            <person name="Liu H."/>
            <person name="Zhou Y."/>
            <person name="Zhao J."/>
            <person name="Fang X."/>
            <person name="Li G."/>
            <person name="Fang L."/>
            <person name="Li Y."/>
            <person name="Liu D."/>
            <person name="Zheng H."/>
            <person name="Zhang Y."/>
            <person name="Qin N."/>
            <person name="Li Z."/>
            <person name="Yang G."/>
            <person name="Yang S."/>
            <person name="Bolund L."/>
            <person name="Kristiansen K."/>
            <person name="Zheng H."/>
            <person name="Li S."/>
            <person name="Zhang X."/>
            <person name="Yang H."/>
            <person name="Wang J."/>
            <person name="Sun R."/>
            <person name="Zhang B."/>
            <person name="Jiang S."/>
            <person name="Wang J."/>
            <person name="Du Y."/>
            <person name="Li S."/>
        </authorList>
    </citation>
    <scope>NUCLEOTIDE SEQUENCE [LARGE SCALE GENOMIC DNA]</scope>
    <source>
        <strain evidence="3">cv. 9930</strain>
    </source>
</reference>
<evidence type="ECO:0000313" key="2">
    <source>
        <dbReference type="EMBL" id="KGN59753.1"/>
    </source>
</evidence>
<dbReference type="Gramene" id="KGN59753">
    <property type="protein sequence ID" value="KGN59753"/>
    <property type="gene ID" value="Csa_3G842990"/>
</dbReference>
<reference evidence="2 3" key="3">
    <citation type="journal article" date="2010" name="BMC Genomics">
        <title>Transcriptome sequencing and comparative analysis of cucumber flowers with different sex types.</title>
        <authorList>
            <person name="Guo S."/>
            <person name="Zheng Y."/>
            <person name="Joung J.G."/>
            <person name="Liu S."/>
            <person name="Zhang Z."/>
            <person name="Crasta O.R."/>
            <person name="Sobral B.W."/>
            <person name="Xu Y."/>
            <person name="Huang S."/>
            <person name="Fei Z."/>
        </authorList>
    </citation>
    <scope>NUCLEOTIDE SEQUENCE [LARGE SCALE GENOMIC DNA]</scope>
    <source>
        <strain evidence="3">cv. 9930</strain>
    </source>
</reference>
<sequence>MAGASNKISSPSSTLPFKSNKNVSSNSTSLLKDPQSLSSKTPEKPAERTRKRKKVALSIEEVERAAQSVHESNSQLLPHDLTTEGSKVVRRRMDSRSNESQSSSSDSTCVDNKYSNKLPEK</sequence>
<feature type="compositionally biased region" description="Low complexity" evidence="1">
    <location>
        <begin position="98"/>
        <end position="107"/>
    </location>
</feature>
<organism evidence="2 3">
    <name type="scientific">Cucumis sativus</name>
    <name type="common">Cucumber</name>
    <dbReference type="NCBI Taxonomy" id="3659"/>
    <lineage>
        <taxon>Eukaryota</taxon>
        <taxon>Viridiplantae</taxon>
        <taxon>Streptophyta</taxon>
        <taxon>Embryophyta</taxon>
        <taxon>Tracheophyta</taxon>
        <taxon>Spermatophyta</taxon>
        <taxon>Magnoliopsida</taxon>
        <taxon>eudicotyledons</taxon>
        <taxon>Gunneridae</taxon>
        <taxon>Pentapetalae</taxon>
        <taxon>rosids</taxon>
        <taxon>fabids</taxon>
        <taxon>Cucurbitales</taxon>
        <taxon>Cucurbitaceae</taxon>
        <taxon>Benincaseae</taxon>
        <taxon>Cucumis</taxon>
    </lineage>
</organism>
<reference evidence="2 3" key="2">
    <citation type="journal article" date="2009" name="PLoS ONE">
        <title>An integrated genetic and cytogenetic map of the cucumber genome.</title>
        <authorList>
            <person name="Ren Y."/>
            <person name="Zhang Z."/>
            <person name="Liu J."/>
            <person name="Staub J.E."/>
            <person name="Han Y."/>
            <person name="Cheng Z."/>
            <person name="Li X."/>
            <person name="Lu J."/>
            <person name="Miao H."/>
            <person name="Kang H."/>
            <person name="Xie B."/>
            <person name="Gu X."/>
            <person name="Wang X."/>
            <person name="Du Y."/>
            <person name="Jin W."/>
            <person name="Huang S."/>
        </authorList>
    </citation>
    <scope>NUCLEOTIDE SEQUENCE [LARGE SCALE GENOMIC DNA]</scope>
    <source>
        <strain evidence="3">cv. 9930</strain>
    </source>
</reference>
<gene>
    <name evidence="2" type="ORF">Csa_3G842990</name>
</gene>
<dbReference type="AlphaFoldDB" id="A0A0A0LD77"/>
<evidence type="ECO:0000313" key="3">
    <source>
        <dbReference type="Proteomes" id="UP000029981"/>
    </source>
</evidence>
<feature type="compositionally biased region" description="Polar residues" evidence="1">
    <location>
        <begin position="1"/>
        <end position="17"/>
    </location>
</feature>
<name>A0A0A0LD77_CUCSA</name>
<evidence type="ECO:0000256" key="1">
    <source>
        <dbReference type="SAM" id="MobiDB-lite"/>
    </source>
</evidence>
<dbReference type="eggNOG" id="KOG4762">
    <property type="taxonomic scope" value="Eukaryota"/>
</dbReference>